<comment type="catalytic activity">
    <reaction evidence="16">
        <text>IDP + H2O = IMP + phosphate + H(+)</text>
        <dbReference type="Rhea" id="RHEA:35207"/>
        <dbReference type="ChEBI" id="CHEBI:15377"/>
        <dbReference type="ChEBI" id="CHEBI:15378"/>
        <dbReference type="ChEBI" id="CHEBI:43474"/>
        <dbReference type="ChEBI" id="CHEBI:58053"/>
        <dbReference type="ChEBI" id="CHEBI:58280"/>
        <dbReference type="EC" id="3.6.1.64"/>
    </reaction>
    <physiologicalReaction direction="left-to-right" evidence="16">
        <dbReference type="Rhea" id="RHEA:35208"/>
    </physiologicalReaction>
</comment>
<dbReference type="InterPro" id="IPR020084">
    <property type="entry name" value="NUDIX_hydrolase_CS"/>
</dbReference>
<comment type="catalytic activity">
    <reaction evidence="15">
        <text>a 5'-end (N(7)-methyl 5'-triphosphoguanosine)-ribonucleoside in mRNA + H2O = N(7)-methyl-GDP + a 5'-end phospho-ribonucleoside in mRNA + 2 H(+)</text>
        <dbReference type="Rhea" id="RHEA:67484"/>
        <dbReference type="Rhea" id="RHEA-COMP:15692"/>
        <dbReference type="Rhea" id="RHEA-COMP:17167"/>
        <dbReference type="ChEBI" id="CHEBI:15377"/>
        <dbReference type="ChEBI" id="CHEBI:15378"/>
        <dbReference type="ChEBI" id="CHEBI:63714"/>
        <dbReference type="ChEBI" id="CHEBI:138282"/>
        <dbReference type="ChEBI" id="CHEBI:156461"/>
        <dbReference type="EC" id="3.6.1.62"/>
    </reaction>
    <physiologicalReaction direction="left-to-right" evidence="15">
        <dbReference type="Rhea" id="RHEA:67485"/>
    </physiologicalReaction>
</comment>
<dbReference type="Pfam" id="PF22327">
    <property type="entry name" value="Nudt16-like"/>
    <property type="match status" value="1"/>
</dbReference>
<evidence type="ECO:0000256" key="5">
    <source>
        <dbReference type="ARBA" id="ARBA00022884"/>
    </source>
</evidence>
<protein>
    <recommendedName>
        <fullName evidence="10">U8 snoRNA-decapping enzyme</fullName>
        <ecNumber evidence="9">3.6.1.64</ecNumber>
    </recommendedName>
    <alternativeName>
        <fullName evidence="13">IDP phosphatase</fullName>
    </alternativeName>
    <alternativeName>
        <fullName evidence="11">Inosine diphosphate phosphatase</fullName>
    </alternativeName>
    <alternativeName>
        <fullName evidence="12">Nucleoside diphosphate-linked moiety X motif 16</fullName>
    </alternativeName>
    <alternativeName>
        <fullName evidence="14">m7GpppN-mRNA hydrolase</fullName>
    </alternativeName>
</protein>
<evidence type="ECO:0000256" key="15">
    <source>
        <dbReference type="ARBA" id="ARBA00047661"/>
    </source>
</evidence>
<dbReference type="InterPro" id="IPR054754">
    <property type="entry name" value="NudT16"/>
</dbReference>
<keyword evidence="4" id="KW-0378">Hydrolase</keyword>
<gene>
    <name evidence="20" type="ORF">FBUS_05986</name>
</gene>
<dbReference type="GO" id="GO:0005654">
    <property type="term" value="C:nucleoplasm"/>
    <property type="evidence" value="ECO:0007669"/>
    <property type="project" value="UniProtKB-SubCell"/>
</dbReference>
<dbReference type="PROSITE" id="PS00893">
    <property type="entry name" value="NUDIX_BOX"/>
    <property type="match status" value="1"/>
</dbReference>
<comment type="subcellular location">
    <subcellularLocation>
        <location evidence="2">Nucleus</location>
        <location evidence="2">Nucleolus</location>
    </subcellularLocation>
    <subcellularLocation>
        <location evidence="3">Nucleus</location>
        <location evidence="3">Nucleoplasm</location>
    </subcellularLocation>
</comment>
<comment type="similarity">
    <text evidence="8">Belongs to the Nudix hydrolase family. NUDT16 subfamily.</text>
</comment>
<dbReference type="AlphaFoldDB" id="A0A8E0S0P5"/>
<evidence type="ECO:0000256" key="12">
    <source>
        <dbReference type="ARBA" id="ARBA00041656"/>
    </source>
</evidence>
<dbReference type="GO" id="GO:0140933">
    <property type="term" value="F:5'-(N(7)-methylguanosine 5'-triphospho)-[mRNA] hydrolase activity"/>
    <property type="evidence" value="ECO:0007669"/>
    <property type="project" value="UniProtKB-EC"/>
</dbReference>
<dbReference type="EMBL" id="LUCM01003111">
    <property type="protein sequence ID" value="KAA0196327.1"/>
    <property type="molecule type" value="Genomic_DNA"/>
</dbReference>
<organism evidence="20 21">
    <name type="scientific">Fasciolopsis buskii</name>
    <dbReference type="NCBI Taxonomy" id="27845"/>
    <lineage>
        <taxon>Eukaryota</taxon>
        <taxon>Metazoa</taxon>
        <taxon>Spiralia</taxon>
        <taxon>Lophotrochozoa</taxon>
        <taxon>Platyhelminthes</taxon>
        <taxon>Trematoda</taxon>
        <taxon>Digenea</taxon>
        <taxon>Plagiorchiida</taxon>
        <taxon>Echinostomata</taxon>
        <taxon>Echinostomatoidea</taxon>
        <taxon>Fasciolidae</taxon>
        <taxon>Fasciolopsis</taxon>
    </lineage>
</organism>
<dbReference type="PANTHER" id="PTHR31699:SF1">
    <property type="entry name" value="U8 SNORNA-DECAPPING ENZYME"/>
    <property type="match status" value="1"/>
</dbReference>
<evidence type="ECO:0000256" key="17">
    <source>
        <dbReference type="ARBA" id="ARBA00048945"/>
    </source>
</evidence>
<dbReference type="PANTHER" id="PTHR31699">
    <property type="entry name" value="NUDIX T16 FAMILY MEMBER"/>
    <property type="match status" value="1"/>
</dbReference>
<keyword evidence="5" id="KW-0694">RNA-binding</keyword>
<dbReference type="Gene3D" id="3.90.79.10">
    <property type="entry name" value="Nucleoside Triphosphate Pyrophosphohydrolase"/>
    <property type="match status" value="1"/>
</dbReference>
<evidence type="ECO:0000256" key="1">
    <source>
        <dbReference type="ARBA" id="ARBA00001941"/>
    </source>
</evidence>
<comment type="caution">
    <text evidence="20">The sequence shown here is derived from an EMBL/GenBank/DDBJ whole genome shotgun (WGS) entry which is preliminary data.</text>
</comment>
<name>A0A8E0S0P5_9TREM</name>
<evidence type="ECO:0000259" key="19">
    <source>
        <dbReference type="PROSITE" id="PS51462"/>
    </source>
</evidence>
<reference evidence="20" key="1">
    <citation type="submission" date="2019-05" db="EMBL/GenBank/DDBJ databases">
        <title>Annotation for the trematode Fasciolopsis buski.</title>
        <authorList>
            <person name="Choi Y.-J."/>
        </authorList>
    </citation>
    <scope>NUCLEOTIDE SEQUENCE</scope>
    <source>
        <strain evidence="20">HT</strain>
        <tissue evidence="20">Whole worm</tissue>
    </source>
</reference>
<keyword evidence="18" id="KW-1133">Transmembrane helix</keyword>
<evidence type="ECO:0000256" key="16">
    <source>
        <dbReference type="ARBA" id="ARBA00047875"/>
    </source>
</evidence>
<evidence type="ECO:0000256" key="11">
    <source>
        <dbReference type="ARBA" id="ARBA00041450"/>
    </source>
</evidence>
<feature type="domain" description="Nudix hydrolase" evidence="19">
    <location>
        <begin position="103"/>
        <end position="247"/>
    </location>
</feature>
<dbReference type="EC" id="3.6.1.64" evidence="9"/>
<keyword evidence="6" id="KW-0546">Nucleotide metabolism</keyword>
<accession>A0A8E0S0P5</accession>
<evidence type="ECO:0000256" key="2">
    <source>
        <dbReference type="ARBA" id="ARBA00004604"/>
    </source>
</evidence>
<dbReference type="GO" id="GO:1990174">
    <property type="term" value="F:phosphodiesterase decapping endonuclease activity"/>
    <property type="evidence" value="ECO:0007669"/>
    <property type="project" value="TreeGrafter"/>
</dbReference>
<evidence type="ECO:0000256" key="10">
    <source>
        <dbReference type="ARBA" id="ARBA00039871"/>
    </source>
</evidence>
<dbReference type="PROSITE" id="PS51462">
    <property type="entry name" value="NUDIX"/>
    <property type="match status" value="1"/>
</dbReference>
<evidence type="ECO:0000313" key="21">
    <source>
        <dbReference type="Proteomes" id="UP000728185"/>
    </source>
</evidence>
<keyword evidence="18" id="KW-0812">Transmembrane</keyword>
<evidence type="ECO:0000256" key="9">
    <source>
        <dbReference type="ARBA" id="ARBA00038899"/>
    </source>
</evidence>
<evidence type="ECO:0000256" key="7">
    <source>
        <dbReference type="ARBA" id="ARBA00023242"/>
    </source>
</evidence>
<dbReference type="GO" id="GO:0005730">
    <property type="term" value="C:nucleolus"/>
    <property type="evidence" value="ECO:0007669"/>
    <property type="project" value="UniProtKB-SubCell"/>
</dbReference>
<dbReference type="GO" id="GO:0016077">
    <property type="term" value="P:sno(s)RNA catabolic process"/>
    <property type="evidence" value="ECO:0007669"/>
    <property type="project" value="TreeGrafter"/>
</dbReference>
<evidence type="ECO:0000256" key="3">
    <source>
        <dbReference type="ARBA" id="ARBA00004642"/>
    </source>
</evidence>
<dbReference type="Proteomes" id="UP000728185">
    <property type="component" value="Unassembled WGS sequence"/>
</dbReference>
<evidence type="ECO:0000256" key="14">
    <source>
        <dbReference type="ARBA" id="ARBA00043162"/>
    </source>
</evidence>
<dbReference type="GO" id="GO:1990003">
    <property type="term" value="F:IDP phosphatase activity"/>
    <property type="evidence" value="ECO:0007669"/>
    <property type="project" value="UniProtKB-EC"/>
</dbReference>
<dbReference type="OrthoDB" id="5950381at2759"/>
<evidence type="ECO:0000256" key="18">
    <source>
        <dbReference type="SAM" id="Phobius"/>
    </source>
</evidence>
<keyword evidence="7" id="KW-0539">Nucleus</keyword>
<keyword evidence="18" id="KW-0472">Membrane</keyword>
<dbReference type="GO" id="GO:0030515">
    <property type="term" value="F:snoRNA binding"/>
    <property type="evidence" value="ECO:0007669"/>
    <property type="project" value="TreeGrafter"/>
</dbReference>
<evidence type="ECO:0000256" key="13">
    <source>
        <dbReference type="ARBA" id="ARBA00042015"/>
    </source>
</evidence>
<sequence length="316" mass="35652">MKTKPCSTTSNSPRILSRAVSFFVAFLVWTVFILFYFKLNPSWNTTDTCVAVCKKVLYIDQYGKVMVQPAYQTFRLPGSYQHTKINKSIIQIKDEHSGQTINCLFHASQIAFFTRERPQRKLYGKYAMTGNLLLQMRHDAMIGLPGGGIRPGETIKQGLLRELVEEMDLQDTEGIYYLLSYHNPDNIYCGHLFAKEVTWDTLRTLGQRAMKSRDSGLENVGYLFMPTLNEVNDNPGFDGLPTFLAQAVSPRSPPTLVGNTLQQIMHVMTEATNPPILSTEHLKTSIQLAHELIIKTACTSRSSKKSNGATLSNFFH</sequence>
<feature type="transmembrane region" description="Helical" evidence="18">
    <location>
        <begin position="20"/>
        <end position="39"/>
    </location>
</feature>
<dbReference type="GO" id="GO:0006402">
    <property type="term" value="P:mRNA catabolic process"/>
    <property type="evidence" value="ECO:0007669"/>
    <property type="project" value="TreeGrafter"/>
</dbReference>
<comment type="cofactor">
    <cofactor evidence="1">
        <name>Co(2+)</name>
        <dbReference type="ChEBI" id="CHEBI:48828"/>
    </cofactor>
</comment>
<evidence type="ECO:0000256" key="8">
    <source>
        <dbReference type="ARBA" id="ARBA00038173"/>
    </source>
</evidence>
<dbReference type="InterPro" id="IPR000086">
    <property type="entry name" value="NUDIX_hydrolase_dom"/>
</dbReference>
<dbReference type="SUPFAM" id="SSF55811">
    <property type="entry name" value="Nudix"/>
    <property type="match status" value="1"/>
</dbReference>
<dbReference type="InterPro" id="IPR015797">
    <property type="entry name" value="NUDIX_hydrolase-like_dom_sf"/>
</dbReference>
<evidence type="ECO:0000256" key="6">
    <source>
        <dbReference type="ARBA" id="ARBA00023080"/>
    </source>
</evidence>
<dbReference type="GO" id="GO:0009117">
    <property type="term" value="P:nucleotide metabolic process"/>
    <property type="evidence" value="ECO:0007669"/>
    <property type="project" value="UniProtKB-KW"/>
</dbReference>
<evidence type="ECO:0000256" key="4">
    <source>
        <dbReference type="ARBA" id="ARBA00022801"/>
    </source>
</evidence>
<keyword evidence="21" id="KW-1185">Reference proteome</keyword>
<proteinExistence type="inferred from homology"/>
<comment type="catalytic activity">
    <reaction evidence="17">
        <text>dIDP + H2O = dIMP + phosphate + H(+)</text>
        <dbReference type="Rhea" id="RHEA:35211"/>
        <dbReference type="ChEBI" id="CHEBI:15377"/>
        <dbReference type="ChEBI" id="CHEBI:15378"/>
        <dbReference type="ChEBI" id="CHEBI:43474"/>
        <dbReference type="ChEBI" id="CHEBI:61194"/>
        <dbReference type="ChEBI" id="CHEBI:62286"/>
        <dbReference type="EC" id="3.6.1.64"/>
    </reaction>
    <physiologicalReaction direction="left-to-right" evidence="17">
        <dbReference type="Rhea" id="RHEA:35212"/>
    </physiologicalReaction>
</comment>
<evidence type="ECO:0000313" key="20">
    <source>
        <dbReference type="EMBL" id="KAA0196327.1"/>
    </source>
</evidence>